<organism evidence="2 3">
    <name type="scientific">Embleya hyalina</name>
    <dbReference type="NCBI Taxonomy" id="516124"/>
    <lineage>
        <taxon>Bacteria</taxon>
        <taxon>Bacillati</taxon>
        <taxon>Actinomycetota</taxon>
        <taxon>Actinomycetes</taxon>
        <taxon>Kitasatosporales</taxon>
        <taxon>Streptomycetaceae</taxon>
        <taxon>Embleya</taxon>
    </lineage>
</organism>
<evidence type="ECO:0000313" key="3">
    <source>
        <dbReference type="Proteomes" id="UP000286931"/>
    </source>
</evidence>
<dbReference type="GO" id="GO:0016787">
    <property type="term" value="F:hydrolase activity"/>
    <property type="evidence" value="ECO:0007669"/>
    <property type="project" value="UniProtKB-KW"/>
</dbReference>
<dbReference type="InterPro" id="IPR029058">
    <property type="entry name" value="AB_hydrolase_fold"/>
</dbReference>
<sequence length="561" mass="59273">MVGFTELRAANFESWRESARTWRTTAGKLAELENTFRTGVNDGVEAAGWKGRAAGTADQDLEVTVRQIAVSASQAQTIGIAAERAASELPAIQTMFRAAIQEAETSGLRIVENPGGYTVQAAAPAGAAGNPTPADAARQQSAIDGFVARFDALLRQASEADAKFAATLATLMPGDVAETRLDAWQNSVEDTRRVAGLYGVGPVPTLDPAQTANWWRGLSDEQRALYLAAYPRRLGSMDGLPAAVRDTANRTALDQRLTELAPALAGGKSPDHDKREWENLTEIKKQLVAGYTRPPGRELLLLKFGDKFLDGQVIMSVGDPDKAKHVAVLVPGTGTTVAGNLEGGITRADRIRDTAVGLTDGKSGVASVFWLDYDAPEKKGIGSMAGWARSEEGAPRLDSFVGGVRAQGNDHHITVIGHSYGTALVGDAAKTGGLAADDIVALGSPGMHVKRAEDLKIDPGHVWADRSPAKLDEDQAVVDLGSAKHGTDKEPSIFGIVADAFVGSDDRVSPTDEAFGGKRLKGDADGHSGYWDTGGESLLNQGKIVAGMYNDPNPLNRPHVK</sequence>
<keyword evidence="2" id="KW-0378">Hydrolase</keyword>
<gene>
    <name evidence="2" type="ORF">EHYA_02807</name>
</gene>
<dbReference type="SUPFAM" id="SSF53474">
    <property type="entry name" value="alpha/beta-Hydrolases"/>
    <property type="match status" value="1"/>
</dbReference>
<dbReference type="AlphaFoldDB" id="A0A401YKL8"/>
<proteinExistence type="predicted"/>
<reference evidence="2 3" key="1">
    <citation type="submission" date="2018-12" db="EMBL/GenBank/DDBJ databases">
        <title>Draft genome sequence of Embleya hyalina NBRC 13850T.</title>
        <authorList>
            <person name="Komaki H."/>
            <person name="Hosoyama A."/>
            <person name="Kimura A."/>
            <person name="Ichikawa N."/>
            <person name="Tamura T."/>
        </authorList>
    </citation>
    <scope>NUCLEOTIDE SEQUENCE [LARGE SCALE GENOMIC DNA]</scope>
    <source>
        <strain evidence="2 3">NBRC 13850</strain>
    </source>
</reference>
<feature type="domain" description="DUF1023" evidence="1">
    <location>
        <begin position="311"/>
        <end position="469"/>
    </location>
</feature>
<keyword evidence="3" id="KW-1185">Reference proteome</keyword>
<name>A0A401YKL8_9ACTN</name>
<dbReference type="RefSeq" id="WP_126637293.1">
    <property type="nucleotide sequence ID" value="NZ_BIFH01000017.1"/>
</dbReference>
<dbReference type="Gene3D" id="3.40.50.1820">
    <property type="entry name" value="alpha/beta hydrolase"/>
    <property type="match status" value="1"/>
</dbReference>
<dbReference type="OrthoDB" id="5969911at2"/>
<dbReference type="InterPro" id="IPR010427">
    <property type="entry name" value="DUF1023"/>
</dbReference>
<dbReference type="EMBL" id="BIFH01000017">
    <property type="protein sequence ID" value="GCD95138.1"/>
    <property type="molecule type" value="Genomic_DNA"/>
</dbReference>
<protein>
    <submittedName>
        <fullName evidence="2">Alpha/beta hydrolase</fullName>
    </submittedName>
</protein>
<dbReference type="Pfam" id="PF06259">
    <property type="entry name" value="Abhydrolase_8"/>
    <property type="match status" value="1"/>
</dbReference>
<accession>A0A401YKL8</accession>
<comment type="caution">
    <text evidence="2">The sequence shown here is derived from an EMBL/GenBank/DDBJ whole genome shotgun (WGS) entry which is preliminary data.</text>
</comment>
<evidence type="ECO:0000313" key="2">
    <source>
        <dbReference type="EMBL" id="GCD95138.1"/>
    </source>
</evidence>
<evidence type="ECO:0000259" key="1">
    <source>
        <dbReference type="Pfam" id="PF06259"/>
    </source>
</evidence>
<dbReference type="Proteomes" id="UP000286931">
    <property type="component" value="Unassembled WGS sequence"/>
</dbReference>